<protein>
    <submittedName>
        <fullName evidence="1">Uncharacterized protein</fullName>
    </submittedName>
</protein>
<name>A0A232EF22_9HYME</name>
<organism evidence="1 2">
    <name type="scientific">Trichomalopsis sarcophagae</name>
    <dbReference type="NCBI Taxonomy" id="543379"/>
    <lineage>
        <taxon>Eukaryota</taxon>
        <taxon>Metazoa</taxon>
        <taxon>Ecdysozoa</taxon>
        <taxon>Arthropoda</taxon>
        <taxon>Hexapoda</taxon>
        <taxon>Insecta</taxon>
        <taxon>Pterygota</taxon>
        <taxon>Neoptera</taxon>
        <taxon>Endopterygota</taxon>
        <taxon>Hymenoptera</taxon>
        <taxon>Apocrita</taxon>
        <taxon>Proctotrupomorpha</taxon>
        <taxon>Chalcidoidea</taxon>
        <taxon>Pteromalidae</taxon>
        <taxon>Pteromalinae</taxon>
        <taxon>Trichomalopsis</taxon>
    </lineage>
</organism>
<gene>
    <name evidence="1" type="ORF">TSAR_003703</name>
</gene>
<dbReference type="Proteomes" id="UP000215335">
    <property type="component" value="Unassembled WGS sequence"/>
</dbReference>
<sequence>DLFRATRTQISSFQGQRNGAGMPSTFSSSALGRVGVTNLERVVDDSNLYLLHFLIAPLALSTSWFSARRRVGPHVVVGGDGTAIPPPVTRVDFLRNDDAIPVEEALPGREAVDA</sequence>
<reference evidence="1 2" key="1">
    <citation type="journal article" date="2017" name="Curr. Biol.">
        <title>The Evolution of Venom by Co-option of Single-Copy Genes.</title>
        <authorList>
            <person name="Martinson E.O."/>
            <person name="Mrinalini"/>
            <person name="Kelkar Y.D."/>
            <person name="Chang C.H."/>
            <person name="Werren J.H."/>
        </authorList>
    </citation>
    <scope>NUCLEOTIDE SEQUENCE [LARGE SCALE GENOMIC DNA]</scope>
    <source>
        <strain evidence="1 2">Alberta</strain>
        <tissue evidence="1">Whole body</tissue>
    </source>
</reference>
<evidence type="ECO:0000313" key="1">
    <source>
        <dbReference type="EMBL" id="OXU16969.1"/>
    </source>
</evidence>
<dbReference type="AlphaFoldDB" id="A0A232EF22"/>
<evidence type="ECO:0000313" key="2">
    <source>
        <dbReference type="Proteomes" id="UP000215335"/>
    </source>
</evidence>
<proteinExistence type="predicted"/>
<feature type="non-terminal residue" evidence="1">
    <location>
        <position position="1"/>
    </location>
</feature>
<accession>A0A232EF22</accession>
<keyword evidence="2" id="KW-1185">Reference proteome</keyword>
<comment type="caution">
    <text evidence="1">The sequence shown here is derived from an EMBL/GenBank/DDBJ whole genome shotgun (WGS) entry which is preliminary data.</text>
</comment>
<dbReference type="EMBL" id="NNAY01005125">
    <property type="protein sequence ID" value="OXU16969.1"/>
    <property type="molecule type" value="Genomic_DNA"/>
</dbReference>